<dbReference type="PANTHER" id="PTHR43649:SF29">
    <property type="entry name" value="OSMOPROTECTIVE COMPOUNDS-BINDING PROTEIN GGTB"/>
    <property type="match status" value="1"/>
</dbReference>
<evidence type="ECO:0000313" key="6">
    <source>
        <dbReference type="Proteomes" id="UP000050544"/>
    </source>
</evidence>
<dbReference type="Proteomes" id="UP000050544">
    <property type="component" value="Unassembled WGS sequence"/>
</dbReference>
<feature type="signal peptide" evidence="4">
    <location>
        <begin position="1"/>
        <end position="25"/>
    </location>
</feature>
<dbReference type="AlphaFoldDB" id="A0A0P6XUF0"/>
<accession>A0A0P6XUF0</accession>
<dbReference type="OrthoDB" id="94797at2"/>
<sequence>MSKRLWKVIVVLAGLALLIAACAPAATPTQAPTQPPAEPTQPPAQPTQPPAEPTQPPASGIDCMGAKPGDELTMLYQWSGQEEARLNEILKPLVDACGIVIKPESTRDQALLDTKVQAGTPPDIAFWNVAQLVQYQDKLVPMDVLGAHRENYADFFVQPGTINGKWLGLPVKADIKTIIWYSPAVFKAKGYTVPTTWEELDALVEKMVANGDVPWSMGFESGDATGWTGSDFIQDILLVKQGPQYVLDIIDGKVPYNDAGVKEAYEIYGKWAKDPKYTVGGAQGTLSTGFLDAIYKVFSDPPEAMMVRQSGFAGGEIARKYPDLVYGEDYDFFMVPGAKGLQGGADWMMAFRDTPAVRALVAYLSSDLGGANWAKAGFDLSPNKGATGNYTDPSLLKKGEMLANTQGFTPDIGDTIPGGFGKAEWTGIIEFINGTKDLDTVLAEIARVQAEALGK</sequence>
<dbReference type="EMBL" id="LGKO01000002">
    <property type="protein sequence ID" value="KPL83902.1"/>
    <property type="molecule type" value="Genomic_DNA"/>
</dbReference>
<dbReference type="PANTHER" id="PTHR43649">
    <property type="entry name" value="ARABINOSE-BINDING PROTEIN-RELATED"/>
    <property type="match status" value="1"/>
</dbReference>
<feature type="compositionally biased region" description="Pro residues" evidence="3">
    <location>
        <begin position="33"/>
        <end position="56"/>
    </location>
</feature>
<protein>
    <recommendedName>
        <fullName evidence="7">ABC transporter substrate-binding protein</fullName>
    </recommendedName>
</protein>
<evidence type="ECO:0000256" key="3">
    <source>
        <dbReference type="SAM" id="MobiDB-lite"/>
    </source>
</evidence>
<feature type="region of interest" description="Disordered" evidence="3">
    <location>
        <begin position="27"/>
        <end position="61"/>
    </location>
</feature>
<keyword evidence="4" id="KW-0732">Signal</keyword>
<dbReference type="SUPFAM" id="SSF53850">
    <property type="entry name" value="Periplasmic binding protein-like II"/>
    <property type="match status" value="1"/>
</dbReference>
<reference evidence="5 6" key="1">
    <citation type="submission" date="2015-07" db="EMBL/GenBank/DDBJ databases">
        <title>Whole genome sequence of Thermanaerothrix daxensis DSM 23592.</title>
        <authorList>
            <person name="Hemp J."/>
            <person name="Ward L.M."/>
            <person name="Pace L.A."/>
            <person name="Fischer W.W."/>
        </authorList>
    </citation>
    <scope>NUCLEOTIDE SEQUENCE [LARGE SCALE GENOMIC DNA]</scope>
    <source>
        <strain evidence="5 6">GNS-1</strain>
    </source>
</reference>
<dbReference type="RefSeq" id="WP_054520308.1">
    <property type="nucleotide sequence ID" value="NZ_LGKO01000002.1"/>
</dbReference>
<dbReference type="Gene3D" id="3.40.190.10">
    <property type="entry name" value="Periplasmic binding protein-like II"/>
    <property type="match status" value="2"/>
</dbReference>
<name>A0A0P6XUF0_9CHLR</name>
<organism evidence="5 6">
    <name type="scientific">Thermanaerothrix daxensis</name>
    <dbReference type="NCBI Taxonomy" id="869279"/>
    <lineage>
        <taxon>Bacteria</taxon>
        <taxon>Bacillati</taxon>
        <taxon>Chloroflexota</taxon>
        <taxon>Anaerolineae</taxon>
        <taxon>Anaerolineales</taxon>
        <taxon>Anaerolineaceae</taxon>
        <taxon>Thermanaerothrix</taxon>
    </lineage>
</organism>
<comment type="caution">
    <text evidence="5">The sequence shown here is derived from an EMBL/GenBank/DDBJ whole genome shotgun (WGS) entry which is preliminary data.</text>
</comment>
<keyword evidence="6" id="KW-1185">Reference proteome</keyword>
<keyword evidence="2" id="KW-0813">Transport</keyword>
<evidence type="ECO:0000256" key="1">
    <source>
        <dbReference type="ARBA" id="ARBA00008520"/>
    </source>
</evidence>
<dbReference type="Pfam" id="PF13416">
    <property type="entry name" value="SBP_bac_8"/>
    <property type="match status" value="1"/>
</dbReference>
<dbReference type="PROSITE" id="PS51257">
    <property type="entry name" value="PROKAR_LIPOPROTEIN"/>
    <property type="match status" value="1"/>
</dbReference>
<dbReference type="InterPro" id="IPR006059">
    <property type="entry name" value="SBP"/>
</dbReference>
<comment type="similarity">
    <text evidence="1">Belongs to the bacterial solute-binding protein 1 family.</text>
</comment>
<proteinExistence type="inferred from homology"/>
<evidence type="ECO:0000256" key="2">
    <source>
        <dbReference type="ARBA" id="ARBA00022448"/>
    </source>
</evidence>
<evidence type="ECO:0000256" key="4">
    <source>
        <dbReference type="SAM" id="SignalP"/>
    </source>
</evidence>
<dbReference type="InterPro" id="IPR050490">
    <property type="entry name" value="Bact_solute-bd_prot1"/>
</dbReference>
<evidence type="ECO:0000313" key="5">
    <source>
        <dbReference type="EMBL" id="KPL83902.1"/>
    </source>
</evidence>
<feature type="chain" id="PRO_5006133231" description="ABC transporter substrate-binding protein" evidence="4">
    <location>
        <begin position="26"/>
        <end position="455"/>
    </location>
</feature>
<gene>
    <name evidence="5" type="ORF">SE15_01375</name>
</gene>
<dbReference type="STRING" id="869279.SE15_01375"/>
<evidence type="ECO:0008006" key="7">
    <source>
        <dbReference type="Google" id="ProtNLM"/>
    </source>
</evidence>